<dbReference type="Proteomes" id="UP000183461">
    <property type="component" value="Unassembled WGS sequence"/>
</dbReference>
<dbReference type="AlphaFoldDB" id="A0A1K1P7J3"/>
<keyword evidence="3" id="KW-0731">Sigma factor</keyword>
<dbReference type="InterPro" id="IPR013249">
    <property type="entry name" value="RNA_pol_sigma70_r4_t2"/>
</dbReference>
<dbReference type="GO" id="GO:0003677">
    <property type="term" value="F:DNA binding"/>
    <property type="evidence" value="ECO:0007669"/>
    <property type="project" value="UniProtKB-KW"/>
</dbReference>
<comment type="similarity">
    <text evidence="1">Belongs to the sigma-70 factor family. ECF subfamily.</text>
</comment>
<dbReference type="SUPFAM" id="SSF88659">
    <property type="entry name" value="Sigma3 and sigma4 domains of RNA polymerase sigma factors"/>
    <property type="match status" value="1"/>
</dbReference>
<dbReference type="GO" id="GO:0016987">
    <property type="term" value="F:sigma factor activity"/>
    <property type="evidence" value="ECO:0007669"/>
    <property type="project" value="UniProtKB-KW"/>
</dbReference>
<dbReference type="Pfam" id="PF04542">
    <property type="entry name" value="Sigma70_r2"/>
    <property type="match status" value="1"/>
</dbReference>
<evidence type="ECO:0000259" key="7">
    <source>
        <dbReference type="Pfam" id="PF08281"/>
    </source>
</evidence>
<reference evidence="8 9" key="1">
    <citation type="submission" date="2016-11" db="EMBL/GenBank/DDBJ databases">
        <authorList>
            <person name="Jaros S."/>
            <person name="Januszkiewicz K."/>
            <person name="Wedrychowicz H."/>
        </authorList>
    </citation>
    <scope>NUCLEOTIDE SEQUENCE [LARGE SCALE GENOMIC DNA]</scope>
    <source>
        <strain evidence="8 9">YL228</strain>
    </source>
</reference>
<dbReference type="CDD" id="cd06171">
    <property type="entry name" value="Sigma70_r4"/>
    <property type="match status" value="1"/>
</dbReference>
<evidence type="ECO:0000256" key="2">
    <source>
        <dbReference type="ARBA" id="ARBA00023015"/>
    </source>
</evidence>
<protein>
    <submittedName>
        <fullName evidence="8">RNA polymerase sigma-70 factor, ECF subfamily</fullName>
    </submittedName>
</protein>
<evidence type="ECO:0000256" key="3">
    <source>
        <dbReference type="ARBA" id="ARBA00023082"/>
    </source>
</evidence>
<dbReference type="InterPro" id="IPR013325">
    <property type="entry name" value="RNA_pol_sigma_r2"/>
</dbReference>
<dbReference type="InterPro" id="IPR036388">
    <property type="entry name" value="WH-like_DNA-bd_sf"/>
</dbReference>
<evidence type="ECO:0000313" key="8">
    <source>
        <dbReference type="EMBL" id="SFW43457.1"/>
    </source>
</evidence>
<sequence>MDKVEELYNDYFHDVYLYIRSLSADEHLAEDITQETFFKAMKSVDSFRGDCDIRVWLCQIAKNLLFTHSKKSKRFTGEDIPETVPDSTVSVEERLADTQQTMEIHKVLHTLSEPYKEVFTLRVFGELSFRQIGDIFGKTESWARVSFHRAKLKIIEELEVQK</sequence>
<evidence type="ECO:0000256" key="1">
    <source>
        <dbReference type="ARBA" id="ARBA00010641"/>
    </source>
</evidence>
<keyword evidence="4" id="KW-0238">DNA-binding</keyword>
<name>A0A1K1P7J3_RUMFL</name>
<dbReference type="Gene3D" id="1.10.1740.10">
    <property type="match status" value="1"/>
</dbReference>
<keyword evidence="5" id="KW-0804">Transcription</keyword>
<dbReference type="NCBIfam" id="TIGR02937">
    <property type="entry name" value="sigma70-ECF"/>
    <property type="match status" value="1"/>
</dbReference>
<feature type="domain" description="RNA polymerase sigma-70 region 2" evidence="6">
    <location>
        <begin position="7"/>
        <end position="74"/>
    </location>
</feature>
<dbReference type="Pfam" id="PF08281">
    <property type="entry name" value="Sigma70_r4_2"/>
    <property type="match status" value="1"/>
</dbReference>
<dbReference type="InterPro" id="IPR013324">
    <property type="entry name" value="RNA_pol_sigma_r3/r4-like"/>
</dbReference>
<organism evidence="8 9">
    <name type="scientific">Ruminococcus flavefaciens</name>
    <dbReference type="NCBI Taxonomy" id="1265"/>
    <lineage>
        <taxon>Bacteria</taxon>
        <taxon>Bacillati</taxon>
        <taxon>Bacillota</taxon>
        <taxon>Clostridia</taxon>
        <taxon>Eubacteriales</taxon>
        <taxon>Oscillospiraceae</taxon>
        <taxon>Ruminococcus</taxon>
    </lineage>
</organism>
<gene>
    <name evidence="8" type="ORF">SAMN02910280_2547</name>
</gene>
<dbReference type="GO" id="GO:0006352">
    <property type="term" value="P:DNA-templated transcription initiation"/>
    <property type="evidence" value="ECO:0007669"/>
    <property type="project" value="InterPro"/>
</dbReference>
<dbReference type="PANTHER" id="PTHR43133">
    <property type="entry name" value="RNA POLYMERASE ECF-TYPE SIGMA FACTO"/>
    <property type="match status" value="1"/>
</dbReference>
<dbReference type="InterPro" id="IPR014284">
    <property type="entry name" value="RNA_pol_sigma-70_dom"/>
</dbReference>
<proteinExistence type="inferred from homology"/>
<evidence type="ECO:0000256" key="4">
    <source>
        <dbReference type="ARBA" id="ARBA00023125"/>
    </source>
</evidence>
<feature type="domain" description="RNA polymerase sigma factor 70 region 4 type 2" evidence="7">
    <location>
        <begin position="102"/>
        <end position="154"/>
    </location>
</feature>
<dbReference type="PANTHER" id="PTHR43133:SF52">
    <property type="entry name" value="ECF RNA POLYMERASE SIGMA FACTOR SIGL"/>
    <property type="match status" value="1"/>
</dbReference>
<dbReference type="RefSeq" id="WP_072300768.1">
    <property type="nucleotide sequence ID" value="NZ_FPIP01000007.1"/>
</dbReference>
<dbReference type="InterPro" id="IPR007627">
    <property type="entry name" value="RNA_pol_sigma70_r2"/>
</dbReference>
<evidence type="ECO:0000259" key="6">
    <source>
        <dbReference type="Pfam" id="PF04542"/>
    </source>
</evidence>
<evidence type="ECO:0000256" key="5">
    <source>
        <dbReference type="ARBA" id="ARBA00023163"/>
    </source>
</evidence>
<dbReference type="EMBL" id="FPIP01000007">
    <property type="protein sequence ID" value="SFW43457.1"/>
    <property type="molecule type" value="Genomic_DNA"/>
</dbReference>
<dbReference type="SUPFAM" id="SSF88946">
    <property type="entry name" value="Sigma2 domain of RNA polymerase sigma factors"/>
    <property type="match status" value="1"/>
</dbReference>
<dbReference type="InterPro" id="IPR039425">
    <property type="entry name" value="RNA_pol_sigma-70-like"/>
</dbReference>
<evidence type="ECO:0000313" key="9">
    <source>
        <dbReference type="Proteomes" id="UP000183461"/>
    </source>
</evidence>
<accession>A0A1K1P7J3</accession>
<dbReference type="Gene3D" id="1.10.10.10">
    <property type="entry name" value="Winged helix-like DNA-binding domain superfamily/Winged helix DNA-binding domain"/>
    <property type="match status" value="1"/>
</dbReference>
<keyword evidence="2" id="KW-0805">Transcription regulation</keyword>